<dbReference type="RefSeq" id="WP_202970208.1">
    <property type="nucleotide sequence ID" value="NZ_CP019607.1"/>
</dbReference>
<evidence type="ECO:0000313" key="2">
    <source>
        <dbReference type="Proteomes" id="UP000188235"/>
    </source>
</evidence>
<dbReference type="AlphaFoldDB" id="A0A1Q2D0E5"/>
<evidence type="ECO:0000313" key="1">
    <source>
        <dbReference type="EMBL" id="AQP51731.1"/>
    </source>
</evidence>
<accession>A0A1Q2D0E5</accession>
<sequence length="68" mass="7829">MLDSPPGGFGEDGAYVLVRFGGRHFAARVPLHESFHLYLDGEGVLRTNHVLRLWRRTVVRLHYKLVRS</sequence>
<reference evidence="1 2" key="1">
    <citation type="journal article" date="2008" name="Int. J. Syst. Evol. Microbiol.">
        <title>Tessaracoccus flavescens sp. nov., isolated from marine sediment.</title>
        <authorList>
            <person name="Lee D.W."/>
            <person name="Lee S.D."/>
        </authorList>
    </citation>
    <scope>NUCLEOTIDE SEQUENCE [LARGE SCALE GENOMIC DNA]</scope>
    <source>
        <strain evidence="1 2">SST-39T</strain>
    </source>
</reference>
<protein>
    <submittedName>
        <fullName evidence="1">Uncharacterized protein</fullName>
    </submittedName>
</protein>
<proteinExistence type="predicted"/>
<organism evidence="1 2">
    <name type="scientific">Tessaracoccus flavescens</name>
    <dbReference type="NCBI Taxonomy" id="399497"/>
    <lineage>
        <taxon>Bacteria</taxon>
        <taxon>Bacillati</taxon>
        <taxon>Actinomycetota</taxon>
        <taxon>Actinomycetes</taxon>
        <taxon>Propionibacteriales</taxon>
        <taxon>Propionibacteriaceae</taxon>
        <taxon>Tessaracoccus</taxon>
    </lineage>
</organism>
<dbReference type="KEGG" id="tfa:BW733_13750"/>
<gene>
    <name evidence="1" type="ORF">BW733_13750</name>
</gene>
<name>A0A1Q2D0E5_9ACTN</name>
<dbReference type="Proteomes" id="UP000188235">
    <property type="component" value="Chromosome"/>
</dbReference>
<dbReference type="EMBL" id="CP019607">
    <property type="protein sequence ID" value="AQP51731.1"/>
    <property type="molecule type" value="Genomic_DNA"/>
</dbReference>
<keyword evidence="2" id="KW-1185">Reference proteome</keyword>